<name>A0A9P1KY03_PARSO</name>
<protein>
    <submittedName>
        <fullName evidence="1">Uncharacterized protein</fullName>
    </submittedName>
</protein>
<dbReference type="RefSeq" id="WP_057558929.1">
    <property type="nucleotide sequence ID" value="NZ_CDNY01000004.1"/>
</dbReference>
<evidence type="ECO:0000313" key="1">
    <source>
        <dbReference type="EMBL" id="CEN31418.1"/>
    </source>
</evidence>
<evidence type="ECO:0000313" key="2">
    <source>
        <dbReference type="Proteomes" id="UP000049685"/>
    </source>
</evidence>
<sequence length="124" mass="14314">MALDVFKEDVKDIKIRKNDYQTKVDKVIENNIKEEDISIGTLNLLEMEEEKKIVKTPQTIYLEEDDLKLLKAVSSIKNTTIGKTINNIIKVAVETTKASLPDDFDIDKQSLKYDRDNKVKKNKK</sequence>
<reference evidence="2" key="1">
    <citation type="submission" date="2015-01" db="EMBL/GenBank/DDBJ databases">
        <authorList>
            <person name="Aslett A.Martin."/>
            <person name="De Silva Nishadi"/>
        </authorList>
    </citation>
    <scope>NUCLEOTIDE SEQUENCE [LARGE SCALE GENOMIC DNA]</scope>
    <source>
        <strain evidence="2">UMC4404</strain>
    </source>
</reference>
<dbReference type="Proteomes" id="UP000049685">
    <property type="component" value="Unassembled WGS sequence"/>
</dbReference>
<proteinExistence type="predicted"/>
<dbReference type="AlphaFoldDB" id="A0A9P1KY03"/>
<dbReference type="EMBL" id="CDNY01000004">
    <property type="protein sequence ID" value="CEN31418.1"/>
    <property type="molecule type" value="Genomic_DNA"/>
</dbReference>
<comment type="caution">
    <text evidence="1">The sequence shown here is derived from an EMBL/GenBank/DDBJ whole genome shotgun (WGS) entry which is preliminary data.</text>
</comment>
<accession>A0A9P1KY03</accession>
<organism evidence="1 2">
    <name type="scientific">Paraclostridium sordellii</name>
    <name type="common">Clostridium sordellii</name>
    <dbReference type="NCBI Taxonomy" id="1505"/>
    <lineage>
        <taxon>Bacteria</taxon>
        <taxon>Bacillati</taxon>
        <taxon>Bacillota</taxon>
        <taxon>Clostridia</taxon>
        <taxon>Peptostreptococcales</taxon>
        <taxon>Peptostreptococcaceae</taxon>
        <taxon>Paraclostridium</taxon>
    </lineage>
</organism>
<gene>
    <name evidence="1" type="ORF">UMC4404_32921</name>
</gene>